<dbReference type="RefSeq" id="WP_088246710.1">
    <property type="nucleotide sequence ID" value="NZ_NHMK01000003.1"/>
</dbReference>
<proteinExistence type="predicted"/>
<evidence type="ECO:0000313" key="2">
    <source>
        <dbReference type="Proteomes" id="UP000197208"/>
    </source>
</evidence>
<dbReference type="Proteomes" id="UP000197208">
    <property type="component" value="Unassembled WGS sequence"/>
</dbReference>
<keyword evidence="2" id="KW-1185">Reference proteome</keyword>
<reference evidence="1 2" key="1">
    <citation type="submission" date="2017-05" db="EMBL/GenBank/DDBJ databases">
        <title>De novo genome assembly of Deniococcus indicus strain DR1.</title>
        <authorList>
            <person name="Chauhan D."/>
            <person name="Yennamalli R.M."/>
            <person name="Priyadarshini R."/>
        </authorList>
    </citation>
    <scope>NUCLEOTIDE SEQUENCE [LARGE SCALE GENOMIC DNA]</scope>
    <source>
        <strain evidence="1 2">DR1</strain>
    </source>
</reference>
<dbReference type="AlphaFoldDB" id="A0A246BTL1"/>
<protein>
    <submittedName>
        <fullName evidence="1">Uncharacterized protein</fullName>
    </submittedName>
</protein>
<comment type="caution">
    <text evidence="1">The sequence shown here is derived from an EMBL/GenBank/DDBJ whole genome shotgun (WGS) entry which is preliminary data.</text>
</comment>
<dbReference type="EMBL" id="NHMK01000003">
    <property type="protein sequence ID" value="OWL99018.1"/>
    <property type="molecule type" value="Genomic_DNA"/>
</dbReference>
<accession>A0A246BTL1</accession>
<gene>
    <name evidence="1" type="ORF">CBQ26_00735</name>
</gene>
<dbReference type="OrthoDB" id="9866883at2"/>
<evidence type="ECO:0000313" key="1">
    <source>
        <dbReference type="EMBL" id="OWL99018.1"/>
    </source>
</evidence>
<sequence length="89" mass="9855">MTLIQLQIPVTDPHDLTSSERDAMTGELRRRAGRELPVHVTPEGLRVSVLDCTPDQHRALSAHLDHLRRPGTTRTAQDQQLLAAFGGPQ</sequence>
<name>A0A246BTL1_9DEIO</name>
<organism evidence="1 2">
    <name type="scientific">Deinococcus indicus</name>
    <dbReference type="NCBI Taxonomy" id="223556"/>
    <lineage>
        <taxon>Bacteria</taxon>
        <taxon>Thermotogati</taxon>
        <taxon>Deinococcota</taxon>
        <taxon>Deinococci</taxon>
        <taxon>Deinococcales</taxon>
        <taxon>Deinococcaceae</taxon>
        <taxon>Deinococcus</taxon>
    </lineage>
</organism>